<dbReference type="InterPro" id="IPR002816">
    <property type="entry name" value="TraB/PrgY/GumN_fam"/>
</dbReference>
<dbReference type="EMBL" id="FOJG01000002">
    <property type="protein sequence ID" value="SEW55924.1"/>
    <property type="molecule type" value="Genomic_DNA"/>
</dbReference>
<evidence type="ECO:0000256" key="1">
    <source>
        <dbReference type="SAM" id="SignalP"/>
    </source>
</evidence>
<dbReference type="InterPro" id="IPR047111">
    <property type="entry name" value="YbaP-like"/>
</dbReference>
<proteinExistence type="predicted"/>
<evidence type="ECO:0000313" key="2">
    <source>
        <dbReference type="EMBL" id="SEW55924.1"/>
    </source>
</evidence>
<sequence length="291" mass="32537">MKNIFRNIAAASLVITGLFAGRASAQAPAAKDKSLLWEITGNGLAKPSYLYGTIHMICEKDFKVADKTEKALHAAGRLVIEANVFDPEINTILAKEMAAEVPLSKKLSPADYHDIDSILKKTCGIPLAPFENYRLAVLVSLMAQKSFPCKELKSYEDTFVKMAKTDKKEIGYFEGLAEQTRYMLKSMNDQQIIDQIKAFDSTKMNNDKMVEAYKAEDLNTLYSAVTTPELMDENGIHWLLEVRNKNWVAKMPEMMKQESTFFTVGSAHLAGPIGVIKLLREKGYTVKPILN</sequence>
<evidence type="ECO:0000313" key="3">
    <source>
        <dbReference type="Proteomes" id="UP000199310"/>
    </source>
</evidence>
<accession>A0A1I0SDC6</accession>
<evidence type="ECO:0008006" key="4">
    <source>
        <dbReference type="Google" id="ProtNLM"/>
    </source>
</evidence>
<organism evidence="2 3">
    <name type="scientific">Chitinophaga arvensicola</name>
    <dbReference type="NCBI Taxonomy" id="29529"/>
    <lineage>
        <taxon>Bacteria</taxon>
        <taxon>Pseudomonadati</taxon>
        <taxon>Bacteroidota</taxon>
        <taxon>Chitinophagia</taxon>
        <taxon>Chitinophagales</taxon>
        <taxon>Chitinophagaceae</taxon>
        <taxon>Chitinophaga</taxon>
    </lineage>
</organism>
<feature type="chain" id="PRO_5011698276" description="TraB family protein" evidence="1">
    <location>
        <begin position="26"/>
        <end position="291"/>
    </location>
</feature>
<dbReference type="PANTHER" id="PTHR40590">
    <property type="entry name" value="CYTOPLASMIC PROTEIN-RELATED"/>
    <property type="match status" value="1"/>
</dbReference>
<dbReference type="STRING" id="29529.SAMN04488122_6515"/>
<keyword evidence="3" id="KW-1185">Reference proteome</keyword>
<feature type="signal peptide" evidence="1">
    <location>
        <begin position="1"/>
        <end position="25"/>
    </location>
</feature>
<dbReference type="Proteomes" id="UP000199310">
    <property type="component" value="Unassembled WGS sequence"/>
</dbReference>
<dbReference type="PANTHER" id="PTHR40590:SF1">
    <property type="entry name" value="CYTOPLASMIC PROTEIN"/>
    <property type="match status" value="1"/>
</dbReference>
<dbReference type="Pfam" id="PF01963">
    <property type="entry name" value="TraB_PrgY_gumN"/>
    <property type="match status" value="1"/>
</dbReference>
<reference evidence="3" key="1">
    <citation type="submission" date="2016-10" db="EMBL/GenBank/DDBJ databases">
        <authorList>
            <person name="Varghese N."/>
            <person name="Submissions S."/>
        </authorList>
    </citation>
    <scope>NUCLEOTIDE SEQUENCE [LARGE SCALE GENOMIC DNA]</scope>
    <source>
        <strain evidence="3">DSM 3695</strain>
    </source>
</reference>
<dbReference type="RefSeq" id="WP_089903380.1">
    <property type="nucleotide sequence ID" value="NZ_FOJG01000002.1"/>
</dbReference>
<dbReference type="OrthoDB" id="9798714at2"/>
<dbReference type="AlphaFoldDB" id="A0A1I0SDC6"/>
<dbReference type="CDD" id="cd14789">
    <property type="entry name" value="Tiki"/>
    <property type="match status" value="1"/>
</dbReference>
<gene>
    <name evidence="2" type="ORF">SAMN04488122_6515</name>
</gene>
<keyword evidence="1" id="KW-0732">Signal</keyword>
<protein>
    <recommendedName>
        <fullName evidence="4">TraB family protein</fullName>
    </recommendedName>
</protein>
<name>A0A1I0SDC6_9BACT</name>